<evidence type="ECO:0000256" key="10">
    <source>
        <dbReference type="ARBA" id="ARBA00023201"/>
    </source>
</evidence>
<dbReference type="GO" id="GO:0015280">
    <property type="term" value="F:ligand-gated sodium channel activity"/>
    <property type="evidence" value="ECO:0007669"/>
    <property type="project" value="TreeGrafter"/>
</dbReference>
<keyword evidence="3 12" id="KW-0813">Transport</keyword>
<protein>
    <submittedName>
        <fullName evidence="14">CSON000425 protein</fullName>
    </submittedName>
</protein>
<accession>A0A336MF16</accession>
<dbReference type="PANTHER" id="PTHR11690:SF288">
    <property type="entry name" value="AMILORIDE-SENSITIVE NA+ CHANNEL-RELATED"/>
    <property type="match status" value="1"/>
</dbReference>
<name>A0A336MF16_CULSO</name>
<evidence type="ECO:0000256" key="7">
    <source>
        <dbReference type="ARBA" id="ARBA00023053"/>
    </source>
</evidence>
<evidence type="ECO:0000256" key="4">
    <source>
        <dbReference type="ARBA" id="ARBA00022461"/>
    </source>
</evidence>
<keyword evidence="7" id="KW-0915">Sodium</keyword>
<dbReference type="PRINTS" id="PR01078">
    <property type="entry name" value="AMINACHANNEL"/>
</dbReference>
<evidence type="ECO:0000313" key="14">
    <source>
        <dbReference type="EMBL" id="SSX28756.1"/>
    </source>
</evidence>
<dbReference type="PANTHER" id="PTHR11690">
    <property type="entry name" value="AMILORIDE-SENSITIVE SODIUM CHANNEL-RELATED"/>
    <property type="match status" value="1"/>
</dbReference>
<sequence>MKTISRFKNKRERRVFKEESIDLNNPDVEIKRKRVVAKKVFHEFCDSSTIHGLKYLGTRPTHEKIWWIAVFGVSLCICGFQIKTIWNKWDQNPVIVSFNENLITISEINFPAVTICHQNRVRKSHFNYGNVFKSIMEKGLNVSKSEFSESEMKLFELIAQTCIKDGNQDDMRKLVKNFVNKTFDLNPKLMEDAAPVLNETLIFCAAVLVEKRWACQLGFGRILTEEGVCYTFNLLNKTELLRDGFTFNFDENFPPSAANWSFDMKSIKPEDPQYTFNNPFYPFRIFTTGQKLIVYLASNTAEDLDESCPGYGERFRVFIHGPDEIPWHLHHYYDIDIKTYTTLSVTPQIVMATDRMETAYSPEKRRCYFDGEKTLKYFKRYTKKNCELECFVNITQSLCNCTRFNFPRDPNTRICGLSDYICVSRDATYNLHKETASASLNSTYQGRFKCNCWAGCRSIQYEAQVREAKLFDNQRKILKTQFVDKTGKVENRSVLYDVTKLYVTFKDSEFFAMKRSELYGLTDFIANCGGLLGLFMGVSLLSFVEIIYFFAVRLVMGIFNRHKTVMEVIDEEEAEEDETQN</sequence>
<evidence type="ECO:0000256" key="5">
    <source>
        <dbReference type="ARBA" id="ARBA00022692"/>
    </source>
</evidence>
<evidence type="ECO:0000256" key="11">
    <source>
        <dbReference type="ARBA" id="ARBA00023303"/>
    </source>
</evidence>
<dbReference type="AlphaFoldDB" id="A0A336MF16"/>
<evidence type="ECO:0000256" key="6">
    <source>
        <dbReference type="ARBA" id="ARBA00022989"/>
    </source>
</evidence>
<dbReference type="EMBL" id="UFQT01001072">
    <property type="protein sequence ID" value="SSX28756.1"/>
    <property type="molecule type" value="Genomic_DNA"/>
</dbReference>
<keyword evidence="4 12" id="KW-0894">Sodium channel</keyword>
<dbReference type="Pfam" id="PF00858">
    <property type="entry name" value="ASC"/>
    <property type="match status" value="1"/>
</dbReference>
<dbReference type="Gene3D" id="1.10.287.820">
    <property type="entry name" value="Acid-sensing ion channel domain"/>
    <property type="match status" value="1"/>
</dbReference>
<dbReference type="Gene3D" id="1.10.287.770">
    <property type="entry name" value="YojJ-like"/>
    <property type="match status" value="1"/>
</dbReference>
<dbReference type="GO" id="GO:0005886">
    <property type="term" value="C:plasma membrane"/>
    <property type="evidence" value="ECO:0007669"/>
    <property type="project" value="TreeGrafter"/>
</dbReference>
<dbReference type="OMA" id="IIHEYCD"/>
<dbReference type="InterPro" id="IPR001873">
    <property type="entry name" value="ENaC"/>
</dbReference>
<evidence type="ECO:0000256" key="12">
    <source>
        <dbReference type="RuleBase" id="RU000679"/>
    </source>
</evidence>
<evidence type="ECO:0000256" key="13">
    <source>
        <dbReference type="SAM" id="Phobius"/>
    </source>
</evidence>
<keyword evidence="11 12" id="KW-0407">Ion channel</keyword>
<evidence type="ECO:0000256" key="8">
    <source>
        <dbReference type="ARBA" id="ARBA00023065"/>
    </source>
</evidence>
<keyword evidence="6 13" id="KW-1133">Transmembrane helix</keyword>
<evidence type="ECO:0000256" key="3">
    <source>
        <dbReference type="ARBA" id="ARBA00022448"/>
    </source>
</evidence>
<evidence type="ECO:0000256" key="2">
    <source>
        <dbReference type="ARBA" id="ARBA00007193"/>
    </source>
</evidence>
<keyword evidence="5 12" id="KW-0812">Transmembrane</keyword>
<evidence type="ECO:0000256" key="1">
    <source>
        <dbReference type="ARBA" id="ARBA00004141"/>
    </source>
</evidence>
<keyword evidence="10 12" id="KW-0739">Sodium transport</keyword>
<reference evidence="14" key="1">
    <citation type="submission" date="2018-07" db="EMBL/GenBank/DDBJ databases">
        <authorList>
            <person name="Quirk P.G."/>
            <person name="Krulwich T.A."/>
        </authorList>
    </citation>
    <scope>NUCLEOTIDE SEQUENCE</scope>
</reference>
<organism evidence="14">
    <name type="scientific">Culicoides sonorensis</name>
    <name type="common">Biting midge</name>
    <dbReference type="NCBI Taxonomy" id="179676"/>
    <lineage>
        <taxon>Eukaryota</taxon>
        <taxon>Metazoa</taxon>
        <taxon>Ecdysozoa</taxon>
        <taxon>Arthropoda</taxon>
        <taxon>Hexapoda</taxon>
        <taxon>Insecta</taxon>
        <taxon>Pterygota</taxon>
        <taxon>Neoptera</taxon>
        <taxon>Endopterygota</taxon>
        <taxon>Diptera</taxon>
        <taxon>Nematocera</taxon>
        <taxon>Chironomoidea</taxon>
        <taxon>Ceratopogonidae</taxon>
        <taxon>Ceratopogoninae</taxon>
        <taxon>Culicoides</taxon>
        <taxon>Monoculicoides</taxon>
    </lineage>
</organism>
<keyword evidence="8 12" id="KW-0406">Ion transport</keyword>
<feature type="transmembrane region" description="Helical" evidence="13">
    <location>
        <begin position="531"/>
        <end position="556"/>
    </location>
</feature>
<gene>
    <name evidence="14" type="primary">CSON000425</name>
</gene>
<evidence type="ECO:0000256" key="9">
    <source>
        <dbReference type="ARBA" id="ARBA00023136"/>
    </source>
</evidence>
<dbReference type="VEuPathDB" id="VectorBase:CSON000425"/>
<proteinExistence type="inferred from homology"/>
<comment type="similarity">
    <text evidence="2 12">Belongs to the amiloride-sensitive sodium channel (TC 1.A.6) family.</text>
</comment>
<keyword evidence="9 13" id="KW-0472">Membrane</keyword>
<comment type="subcellular location">
    <subcellularLocation>
        <location evidence="1">Membrane</location>
        <topology evidence="1">Multi-pass membrane protein</topology>
    </subcellularLocation>
</comment>